<dbReference type="Proteomes" id="UP000188318">
    <property type="component" value="Unassembled WGS sequence"/>
</dbReference>
<keyword evidence="2" id="KW-1185">Reference proteome</keyword>
<dbReference type="OMA" id="VACEQIT"/>
<gene>
    <name evidence="1" type="ORF">ASPCADRAFT_519053</name>
</gene>
<dbReference type="OrthoDB" id="4416294at2759"/>
<name>A0A1R3R8U0_ASPC5</name>
<evidence type="ECO:0000313" key="2">
    <source>
        <dbReference type="Proteomes" id="UP000188318"/>
    </source>
</evidence>
<dbReference type="AlphaFoldDB" id="A0A1R3R8U0"/>
<accession>A0A1R3R8U0</accession>
<reference evidence="2" key="1">
    <citation type="journal article" date="2017" name="Genome Biol.">
        <title>Comparative genomics reveals high biological diversity and specific adaptations in the industrially and medically important fungal genus Aspergillus.</title>
        <authorList>
            <person name="de Vries R.P."/>
            <person name="Riley R."/>
            <person name="Wiebenga A."/>
            <person name="Aguilar-Osorio G."/>
            <person name="Amillis S."/>
            <person name="Uchima C.A."/>
            <person name="Anderluh G."/>
            <person name="Asadollahi M."/>
            <person name="Askin M."/>
            <person name="Barry K."/>
            <person name="Battaglia E."/>
            <person name="Bayram O."/>
            <person name="Benocci T."/>
            <person name="Braus-Stromeyer S.A."/>
            <person name="Caldana C."/>
            <person name="Canovas D."/>
            <person name="Cerqueira G.C."/>
            <person name="Chen F."/>
            <person name="Chen W."/>
            <person name="Choi C."/>
            <person name="Clum A."/>
            <person name="Dos Santos R.A."/>
            <person name="Damasio A.R."/>
            <person name="Diallinas G."/>
            <person name="Emri T."/>
            <person name="Fekete E."/>
            <person name="Flipphi M."/>
            <person name="Freyberg S."/>
            <person name="Gallo A."/>
            <person name="Gournas C."/>
            <person name="Habgood R."/>
            <person name="Hainaut M."/>
            <person name="Harispe M.L."/>
            <person name="Henrissat B."/>
            <person name="Hilden K.S."/>
            <person name="Hope R."/>
            <person name="Hossain A."/>
            <person name="Karabika E."/>
            <person name="Karaffa L."/>
            <person name="Karanyi Z."/>
            <person name="Krasevec N."/>
            <person name="Kuo A."/>
            <person name="Kusch H."/>
            <person name="LaButti K."/>
            <person name="Lagendijk E.L."/>
            <person name="Lapidus A."/>
            <person name="Levasseur A."/>
            <person name="Lindquist E."/>
            <person name="Lipzen A."/>
            <person name="Logrieco A.F."/>
            <person name="MacCabe A."/>
            <person name="Maekelae M.R."/>
            <person name="Malavazi I."/>
            <person name="Melin P."/>
            <person name="Meyer V."/>
            <person name="Mielnichuk N."/>
            <person name="Miskei M."/>
            <person name="Molnar A.P."/>
            <person name="Mule G."/>
            <person name="Ngan C.Y."/>
            <person name="Orejas M."/>
            <person name="Orosz E."/>
            <person name="Ouedraogo J.P."/>
            <person name="Overkamp K.M."/>
            <person name="Park H.-S."/>
            <person name="Perrone G."/>
            <person name="Piumi F."/>
            <person name="Punt P.J."/>
            <person name="Ram A.F."/>
            <person name="Ramon A."/>
            <person name="Rauscher S."/>
            <person name="Record E."/>
            <person name="Riano-Pachon D.M."/>
            <person name="Robert V."/>
            <person name="Roehrig J."/>
            <person name="Ruller R."/>
            <person name="Salamov A."/>
            <person name="Salih N.S."/>
            <person name="Samson R.A."/>
            <person name="Sandor E."/>
            <person name="Sanguinetti M."/>
            <person name="Schuetze T."/>
            <person name="Sepcic K."/>
            <person name="Shelest E."/>
            <person name="Sherlock G."/>
            <person name="Sophianopoulou V."/>
            <person name="Squina F.M."/>
            <person name="Sun H."/>
            <person name="Susca A."/>
            <person name="Todd R.B."/>
            <person name="Tsang A."/>
            <person name="Unkles S.E."/>
            <person name="van de Wiele N."/>
            <person name="van Rossen-Uffink D."/>
            <person name="Oliveira J.V."/>
            <person name="Vesth T.C."/>
            <person name="Visser J."/>
            <person name="Yu J.-H."/>
            <person name="Zhou M."/>
            <person name="Andersen M.R."/>
            <person name="Archer D.B."/>
            <person name="Baker S.E."/>
            <person name="Benoit I."/>
            <person name="Brakhage A.A."/>
            <person name="Braus G.H."/>
            <person name="Fischer R."/>
            <person name="Frisvad J.C."/>
            <person name="Goldman G.H."/>
            <person name="Houbraken J."/>
            <person name="Oakley B."/>
            <person name="Pocsi I."/>
            <person name="Scazzocchio C."/>
            <person name="Seiboth B."/>
            <person name="vanKuyk P.A."/>
            <person name="Wortman J."/>
            <person name="Dyer P.S."/>
            <person name="Grigoriev I.V."/>
        </authorList>
    </citation>
    <scope>NUCLEOTIDE SEQUENCE [LARGE SCALE GENOMIC DNA]</scope>
    <source>
        <strain evidence="2">ITEM 5010</strain>
    </source>
</reference>
<proteinExistence type="predicted"/>
<evidence type="ECO:0000313" key="1">
    <source>
        <dbReference type="EMBL" id="OOF90903.1"/>
    </source>
</evidence>
<organism evidence="1 2">
    <name type="scientific">Aspergillus carbonarius (strain ITEM 5010)</name>
    <dbReference type="NCBI Taxonomy" id="602072"/>
    <lineage>
        <taxon>Eukaryota</taxon>
        <taxon>Fungi</taxon>
        <taxon>Dikarya</taxon>
        <taxon>Ascomycota</taxon>
        <taxon>Pezizomycotina</taxon>
        <taxon>Eurotiomycetes</taxon>
        <taxon>Eurotiomycetidae</taxon>
        <taxon>Eurotiales</taxon>
        <taxon>Aspergillaceae</taxon>
        <taxon>Aspergillus</taxon>
        <taxon>Aspergillus subgen. Circumdati</taxon>
    </lineage>
</organism>
<dbReference type="VEuPathDB" id="FungiDB:ASPCADRAFT_519053"/>
<protein>
    <submittedName>
        <fullName evidence="1">Uncharacterized protein</fullName>
    </submittedName>
</protein>
<sequence>MAFLLFFYCQFIHCLGLFSGLPFQTPTFISFTMKLFHLLFYTFCCASLGRAADSAGIFETMFYYYAYRIEASAFAQTDRMIASGCSPATGTICTLNEFIRTITNNPGELIAAGDTILPDVEDADVTFADMQWTGEYVIDRLYEGGARLNHMAMLAALTNRIQAAREIMTVDADLLSRAKQGLALTQEYRWKENFSKVPDVFNERFPGVTLYDTEMTVDGLKIQVIDWVKTGTVQAAKTNSKAKVLIKRYQDWAKTQNNEGYHFHQSMLRNIAAFRNVLEAVPTCHADSVRYRKSP</sequence>
<dbReference type="EMBL" id="KV907514">
    <property type="protein sequence ID" value="OOF90903.1"/>
    <property type="molecule type" value="Genomic_DNA"/>
</dbReference>